<dbReference type="PANTHER" id="PTHR43478:SF1">
    <property type="entry name" value="NA+_H+ ANTIPORTER NHAC-LIKE C-TERMINAL DOMAIN-CONTAINING PROTEIN"/>
    <property type="match status" value="1"/>
</dbReference>
<dbReference type="EMBL" id="JAKIJS010000001">
    <property type="protein sequence ID" value="MCF6137253.1"/>
    <property type="molecule type" value="Genomic_DNA"/>
</dbReference>
<sequence length="467" mass="50880">MAGNWISIIPFLLVIPIAMLTKQVLPGILVGLIAGAYLMNPSLIGGIETMLSYLVTALVDKNNIKIIVFLYVFSGLVGMIKIAGGIKGFVEAASERVDTKKEAILLTYVSTLGTFSAPSFRFVTIGPIMRALMKRVSMTKKELGFVIETTTTPIIVLIPIATAFVGYMVSVIELGLSNQNLDGDPYRLFIQSIPFNFFAITIFLLGIYLSFFHHSSDGDQKEPADEQDEDDWHNCDPAVSLDLPSKPFNLLAPLFVVIILTLVLTWYDGAEQGFGFFQAFIKANVLDAMVIALLITTFITVVFFLIQKFELKLLIESFVFGGNNLMSVILLLSVIWGLASVTEDLGFSSFVTENTSWIPSVLVPPILFLFGSTVSYFIGSAWGTWGILMPLGISMASLADVSLPLVIGAVFASGTFGSFASPLSDDINTVSRILNLQVMEYARFKLKAALIAVGISTVLYTGITFLL</sequence>
<organism evidence="8 9">
    <name type="scientific">Pseudalkalibacillus berkeleyi</name>
    <dbReference type="NCBI Taxonomy" id="1069813"/>
    <lineage>
        <taxon>Bacteria</taxon>
        <taxon>Bacillati</taxon>
        <taxon>Bacillota</taxon>
        <taxon>Bacilli</taxon>
        <taxon>Bacillales</taxon>
        <taxon>Fictibacillaceae</taxon>
        <taxon>Pseudalkalibacillus</taxon>
    </lineage>
</organism>
<proteinExistence type="predicted"/>
<dbReference type="PANTHER" id="PTHR43478">
    <property type="entry name" value="NA+/H+ ANTIPORTER-RELATED"/>
    <property type="match status" value="1"/>
</dbReference>
<dbReference type="Proteomes" id="UP001649381">
    <property type="component" value="Unassembled WGS sequence"/>
</dbReference>
<evidence type="ECO:0000256" key="5">
    <source>
        <dbReference type="ARBA" id="ARBA00023136"/>
    </source>
</evidence>
<evidence type="ECO:0000313" key="8">
    <source>
        <dbReference type="EMBL" id="MCF6137253.1"/>
    </source>
</evidence>
<feature type="transmembrane region" description="Helical" evidence="6">
    <location>
        <begin position="318"/>
        <end position="339"/>
    </location>
</feature>
<feature type="transmembrane region" description="Helical" evidence="6">
    <location>
        <begin position="279"/>
        <end position="306"/>
    </location>
</feature>
<keyword evidence="9" id="KW-1185">Reference proteome</keyword>
<reference evidence="8 9" key="1">
    <citation type="submission" date="2022-01" db="EMBL/GenBank/DDBJ databases">
        <title>Alkalihalobacillus sp. EGI L200015, a novel bacterium isolated from a salt lake sediment.</title>
        <authorList>
            <person name="Gao L."/>
            <person name="Fang B.-Z."/>
            <person name="Li W.-J."/>
        </authorList>
    </citation>
    <scope>NUCLEOTIDE SEQUENCE [LARGE SCALE GENOMIC DNA]</scope>
    <source>
        <strain evidence="8 9">KCTC 12718</strain>
    </source>
</reference>
<evidence type="ECO:0000256" key="6">
    <source>
        <dbReference type="SAM" id="Phobius"/>
    </source>
</evidence>
<feature type="transmembrane region" description="Helical" evidence="6">
    <location>
        <begin position="12"/>
        <end position="37"/>
    </location>
</feature>
<feature type="transmembrane region" description="Helical" evidence="6">
    <location>
        <begin position="444"/>
        <end position="466"/>
    </location>
</feature>
<feature type="transmembrane region" description="Helical" evidence="6">
    <location>
        <begin position="189"/>
        <end position="211"/>
    </location>
</feature>
<comment type="caution">
    <text evidence="8">The sequence shown here is derived from an EMBL/GenBank/DDBJ whole genome shotgun (WGS) entry which is preliminary data.</text>
</comment>
<dbReference type="InterPro" id="IPR018461">
    <property type="entry name" value="Na/H_Antiport_NhaC-like_C"/>
</dbReference>
<dbReference type="Pfam" id="PF03553">
    <property type="entry name" value="Na_H_antiporter"/>
    <property type="match status" value="1"/>
</dbReference>
<feature type="domain" description="Na+/H+ antiporter NhaC-like C-terminal" evidence="7">
    <location>
        <begin position="164"/>
        <end position="451"/>
    </location>
</feature>
<name>A0ABS9H084_9BACL</name>
<feature type="transmembrane region" description="Helical" evidence="6">
    <location>
        <begin position="145"/>
        <end position="169"/>
    </location>
</feature>
<gene>
    <name evidence="8" type="ORF">L2716_05870</name>
</gene>
<feature type="transmembrane region" description="Helical" evidence="6">
    <location>
        <begin position="366"/>
        <end position="389"/>
    </location>
</feature>
<evidence type="ECO:0000256" key="4">
    <source>
        <dbReference type="ARBA" id="ARBA00022989"/>
    </source>
</evidence>
<accession>A0ABS9H084</accession>
<dbReference type="RefSeq" id="WP_236332691.1">
    <property type="nucleotide sequence ID" value="NZ_JAKIJS010000001.1"/>
</dbReference>
<evidence type="ECO:0000259" key="7">
    <source>
        <dbReference type="Pfam" id="PF03553"/>
    </source>
</evidence>
<comment type="subcellular location">
    <subcellularLocation>
        <location evidence="1">Cell membrane</location>
        <topology evidence="1">Multi-pass membrane protein</topology>
    </subcellularLocation>
</comment>
<feature type="transmembrane region" description="Helical" evidence="6">
    <location>
        <begin position="66"/>
        <end position="83"/>
    </location>
</feature>
<feature type="transmembrane region" description="Helical" evidence="6">
    <location>
        <begin position="248"/>
        <end position="267"/>
    </location>
</feature>
<evidence type="ECO:0000256" key="1">
    <source>
        <dbReference type="ARBA" id="ARBA00004651"/>
    </source>
</evidence>
<keyword evidence="2" id="KW-1003">Cell membrane</keyword>
<evidence type="ECO:0000313" key="9">
    <source>
        <dbReference type="Proteomes" id="UP001649381"/>
    </source>
</evidence>
<feature type="transmembrane region" description="Helical" evidence="6">
    <location>
        <begin position="103"/>
        <end position="124"/>
    </location>
</feature>
<keyword evidence="4 6" id="KW-1133">Transmembrane helix</keyword>
<keyword evidence="5 6" id="KW-0472">Membrane</keyword>
<keyword evidence="3 6" id="KW-0812">Transmembrane</keyword>
<protein>
    <submittedName>
        <fullName evidence="8">Sodium:proton antiporter</fullName>
    </submittedName>
</protein>
<evidence type="ECO:0000256" key="3">
    <source>
        <dbReference type="ARBA" id="ARBA00022692"/>
    </source>
</evidence>
<feature type="transmembrane region" description="Helical" evidence="6">
    <location>
        <begin position="401"/>
        <end position="424"/>
    </location>
</feature>
<evidence type="ECO:0000256" key="2">
    <source>
        <dbReference type="ARBA" id="ARBA00022475"/>
    </source>
</evidence>